<comment type="caution">
    <text evidence="1">The sequence shown here is derived from an EMBL/GenBank/DDBJ whole genome shotgun (WGS) entry which is preliminary data.</text>
</comment>
<dbReference type="PANTHER" id="PTHR38471">
    <property type="entry name" value="FOUR HELIX BUNDLE PROTEIN"/>
    <property type="match status" value="1"/>
</dbReference>
<keyword evidence="2" id="KW-1185">Reference proteome</keyword>
<dbReference type="Gene3D" id="1.20.1440.60">
    <property type="entry name" value="23S rRNA-intervening sequence"/>
    <property type="match status" value="1"/>
</dbReference>
<dbReference type="RefSeq" id="WP_262318438.1">
    <property type="nucleotide sequence ID" value="NZ_JBBYHT010000006.1"/>
</dbReference>
<dbReference type="EMBL" id="JBBYHT010000006">
    <property type="protein sequence ID" value="MEL1248732.1"/>
    <property type="molecule type" value="Genomic_DNA"/>
</dbReference>
<dbReference type="Pfam" id="PF05635">
    <property type="entry name" value="23S_rRNA_IVP"/>
    <property type="match status" value="1"/>
</dbReference>
<proteinExistence type="predicted"/>
<protein>
    <submittedName>
        <fullName evidence="1">Four helix bundle protein</fullName>
    </submittedName>
</protein>
<dbReference type="PANTHER" id="PTHR38471:SF2">
    <property type="entry name" value="FOUR HELIX BUNDLE PROTEIN"/>
    <property type="match status" value="1"/>
</dbReference>
<evidence type="ECO:0000313" key="2">
    <source>
        <dbReference type="Proteomes" id="UP001393056"/>
    </source>
</evidence>
<gene>
    <name evidence="1" type="ORF">AAEO58_11830</name>
</gene>
<dbReference type="NCBIfam" id="TIGR02436">
    <property type="entry name" value="four helix bundle protein"/>
    <property type="match status" value="1"/>
</dbReference>
<name>A0ABU9I8H9_9FLAO</name>
<dbReference type="Proteomes" id="UP001393056">
    <property type="component" value="Unassembled WGS sequence"/>
</dbReference>
<dbReference type="InterPro" id="IPR012657">
    <property type="entry name" value="23S_rRNA-intervening_sequence"/>
</dbReference>
<sequence length="117" mass="13596">MSEKKYDLEDRTLEFAIACRIYIGKLPKSISNIEDSKQLVRASGSIGANYIEANESLSKKDFVFRLKISRKESKEAVYWLNILNRINPEFKSETEQLIKEGKELKLIFSSIIEKYKV</sequence>
<dbReference type="SUPFAM" id="SSF158446">
    <property type="entry name" value="IVS-encoded protein-like"/>
    <property type="match status" value="1"/>
</dbReference>
<reference evidence="1 2" key="1">
    <citation type="submission" date="2024-04" db="EMBL/GenBank/DDBJ databases">
        <title>Flavobacterium sp. DGU41 16S ribosomal RNA gene Genome sequencing and assembly.</title>
        <authorList>
            <person name="Park S."/>
        </authorList>
    </citation>
    <scope>NUCLEOTIDE SEQUENCE [LARGE SCALE GENOMIC DNA]</scope>
    <source>
        <strain evidence="1 2">DGU41</strain>
    </source>
</reference>
<evidence type="ECO:0000313" key="1">
    <source>
        <dbReference type="EMBL" id="MEL1248732.1"/>
    </source>
</evidence>
<accession>A0ABU9I8H9</accession>
<dbReference type="InterPro" id="IPR036583">
    <property type="entry name" value="23S_rRNA_IVS_sf"/>
</dbReference>
<organism evidence="1 2">
    <name type="scientific">Flavobacterium helocola</name>
    <dbReference type="NCBI Taxonomy" id="3139139"/>
    <lineage>
        <taxon>Bacteria</taxon>
        <taxon>Pseudomonadati</taxon>
        <taxon>Bacteroidota</taxon>
        <taxon>Flavobacteriia</taxon>
        <taxon>Flavobacteriales</taxon>
        <taxon>Flavobacteriaceae</taxon>
        <taxon>Flavobacterium</taxon>
    </lineage>
</organism>